<dbReference type="AlphaFoldDB" id="A0A150XIK3"/>
<dbReference type="InterPro" id="IPR041700">
    <property type="entry name" value="OMP_b-brl_3"/>
</dbReference>
<gene>
    <name evidence="11" type="ORF">MB14_17655</name>
</gene>
<proteinExistence type="inferred from homology"/>
<evidence type="ECO:0000256" key="7">
    <source>
        <dbReference type="ARBA" id="ARBA00023237"/>
    </source>
</evidence>
<dbReference type="GO" id="GO:0009279">
    <property type="term" value="C:cell outer membrane"/>
    <property type="evidence" value="ECO:0007669"/>
    <property type="project" value="UniProtKB-SubCell"/>
</dbReference>
<comment type="caution">
    <text evidence="11">The sequence shown here is derived from an EMBL/GenBank/DDBJ whole genome shotgun (WGS) entry which is preliminary data.</text>
</comment>
<dbReference type="PANTHER" id="PTHR30069:SF29">
    <property type="entry name" value="HEMOGLOBIN AND HEMOGLOBIN-HAPTOGLOBIN-BINDING PROTEIN 1-RELATED"/>
    <property type="match status" value="1"/>
</dbReference>
<keyword evidence="12" id="KW-1185">Reference proteome</keyword>
<dbReference type="PANTHER" id="PTHR30069">
    <property type="entry name" value="TONB-DEPENDENT OUTER MEMBRANE RECEPTOR"/>
    <property type="match status" value="1"/>
</dbReference>
<dbReference type="Pfam" id="PF13715">
    <property type="entry name" value="CarbopepD_reg_2"/>
    <property type="match status" value="1"/>
</dbReference>
<evidence type="ECO:0000259" key="9">
    <source>
        <dbReference type="Pfam" id="PF07715"/>
    </source>
</evidence>
<dbReference type="GO" id="GO:0044718">
    <property type="term" value="P:siderophore transmembrane transport"/>
    <property type="evidence" value="ECO:0007669"/>
    <property type="project" value="TreeGrafter"/>
</dbReference>
<dbReference type="EMBL" id="LQZQ01000009">
    <property type="protein sequence ID" value="KYG78557.1"/>
    <property type="molecule type" value="Genomic_DNA"/>
</dbReference>
<evidence type="ECO:0000256" key="2">
    <source>
        <dbReference type="ARBA" id="ARBA00022448"/>
    </source>
</evidence>
<evidence type="ECO:0000256" key="8">
    <source>
        <dbReference type="PROSITE-ProRule" id="PRU01360"/>
    </source>
</evidence>
<protein>
    <submittedName>
        <fullName evidence="11">TonB-dependent receptor</fullName>
    </submittedName>
</protein>
<feature type="domain" description="TonB-dependent receptor plug" evidence="9">
    <location>
        <begin position="139"/>
        <end position="226"/>
    </location>
</feature>
<evidence type="ECO:0000256" key="3">
    <source>
        <dbReference type="ARBA" id="ARBA00022452"/>
    </source>
</evidence>
<keyword evidence="6 8" id="KW-0472">Membrane</keyword>
<sequence length="806" mass="90967">MNKWFTPALIAISLFVGNICFSQKGKVSGKLTLEDGTPVVFAIVHFPSVKKHTLSDESGFYQMSGIPFGTYQLEISSIEINDTIYTVNINKAIIEHNAVLKGANAVLLNEVVVEGITEEREIETKGFAVEVLETSKAALQSVQTNDLLNRTAGIRVRQNGGLGSSVDYNLNGMSGNSVRIFIDGLPVSTYGRSFSLNSIPPALIERIEVYKGVLPAHLADDALGGAINVILKKQMANNLNASVSYGSFNTFQTNFSGMHRSETSGFTLKASGFYNYSDNDYEVWGKFVRNILPNGRYYYVRAKRFNDAYRSVGGQIALGFTDVKWADQFFFSFNASDDYNEIQHGTYMSIPYKGRFTESRANVMGLTYTKSDLLKKGLEFTFNGMYSDRNQVVNDTVKWNYNWFGERSLGLDGEPIMRPQGAQQGAPTINHINRDIATFRSGLNYTINSNHKVILNHVFFDIDRTQQDEMRSVVEREFIGTRDLKKNISSLAYELTTTDDRLKGSVFGKFYQQRIDRMDPVLVQQNGESVRVEDRVSSNRNATGYGTALSFTVWPQLIVMASAEKAVRMPSENEVFGSPSENIVENLAIAPEVSNNVNIGFQAGSFFIQEHNFSFSTTGFLRDTRDKIVQRINPRINDAVQTNPYENLGKTKSIGFEAEVKYVYRQQLNLILNMSRFNSVFNTKYDSNGNVFDNYKQQLPNEPYFTANAMAEYTFTDIIANGSSLNLSYSFGFVDRFYTTWLEIESFRTPRQFIHDLGVNFTFPNKCFVVSADVRNIFDKQVYDNFAVQKPGRAFFLKLNYTINNL</sequence>
<evidence type="ECO:0000256" key="6">
    <source>
        <dbReference type="ARBA" id="ARBA00023136"/>
    </source>
</evidence>
<dbReference type="OrthoDB" id="9812892at2"/>
<dbReference type="Proteomes" id="UP000075583">
    <property type="component" value="Unassembled WGS sequence"/>
</dbReference>
<dbReference type="PROSITE" id="PS52016">
    <property type="entry name" value="TONB_DEPENDENT_REC_3"/>
    <property type="match status" value="1"/>
</dbReference>
<dbReference type="InterPro" id="IPR013784">
    <property type="entry name" value="Carb-bd-like_fold"/>
</dbReference>
<dbReference type="STRING" id="279360.MB14_17655"/>
<feature type="domain" description="Outer membrane protein beta-barrel" evidence="10">
    <location>
        <begin position="586"/>
        <end position="785"/>
    </location>
</feature>
<keyword evidence="7 8" id="KW-0998">Cell outer membrane</keyword>
<dbReference type="SUPFAM" id="SSF56935">
    <property type="entry name" value="Porins"/>
    <property type="match status" value="1"/>
</dbReference>
<dbReference type="Pfam" id="PF14905">
    <property type="entry name" value="OMP_b-brl_3"/>
    <property type="match status" value="1"/>
</dbReference>
<dbReference type="InterPro" id="IPR039426">
    <property type="entry name" value="TonB-dep_rcpt-like"/>
</dbReference>
<reference evidence="11" key="1">
    <citation type="submission" date="2016-01" db="EMBL/GenBank/DDBJ databases">
        <title>Genome sequencing of Roseivirga ehrenbergii KMM 6017.</title>
        <authorList>
            <person name="Selvaratnam C."/>
            <person name="Thevarajoo S."/>
            <person name="Goh K.M."/>
            <person name="Ee R."/>
            <person name="Chan K.-G."/>
            <person name="Chong C.S."/>
        </authorList>
    </citation>
    <scope>NUCLEOTIDE SEQUENCE [LARGE SCALE GENOMIC DNA]</scope>
    <source>
        <strain evidence="11">KMM 6017</strain>
    </source>
</reference>
<dbReference type="RefSeq" id="WP_062590962.1">
    <property type="nucleotide sequence ID" value="NZ_LQZQ01000009.1"/>
</dbReference>
<evidence type="ECO:0000259" key="10">
    <source>
        <dbReference type="Pfam" id="PF14905"/>
    </source>
</evidence>
<keyword evidence="4 8" id="KW-0812">Transmembrane</keyword>
<comment type="similarity">
    <text evidence="8">Belongs to the TonB-dependent receptor family.</text>
</comment>
<dbReference type="InterPro" id="IPR012910">
    <property type="entry name" value="Plug_dom"/>
</dbReference>
<dbReference type="InterPro" id="IPR036942">
    <property type="entry name" value="Beta-barrel_TonB_sf"/>
</dbReference>
<accession>A0A150XIK3</accession>
<dbReference type="Pfam" id="PF07715">
    <property type="entry name" value="Plug"/>
    <property type="match status" value="1"/>
</dbReference>
<dbReference type="InterPro" id="IPR037066">
    <property type="entry name" value="Plug_dom_sf"/>
</dbReference>
<evidence type="ECO:0000256" key="1">
    <source>
        <dbReference type="ARBA" id="ARBA00004571"/>
    </source>
</evidence>
<evidence type="ECO:0000256" key="4">
    <source>
        <dbReference type="ARBA" id="ARBA00022692"/>
    </source>
</evidence>
<dbReference type="GO" id="GO:0030246">
    <property type="term" value="F:carbohydrate binding"/>
    <property type="evidence" value="ECO:0007669"/>
    <property type="project" value="InterPro"/>
</dbReference>
<evidence type="ECO:0000313" key="12">
    <source>
        <dbReference type="Proteomes" id="UP000075583"/>
    </source>
</evidence>
<dbReference type="SUPFAM" id="SSF49452">
    <property type="entry name" value="Starch-binding domain-like"/>
    <property type="match status" value="1"/>
</dbReference>
<evidence type="ECO:0000313" key="11">
    <source>
        <dbReference type="EMBL" id="KYG78557.1"/>
    </source>
</evidence>
<keyword evidence="3 8" id="KW-1134">Transmembrane beta strand</keyword>
<organism evidence="11 12">
    <name type="scientific">Roseivirga ehrenbergii (strain DSM 102268 / JCM 13514 / KCTC 12282 / NCIMB 14502 / KMM 6017)</name>
    <dbReference type="NCBI Taxonomy" id="279360"/>
    <lineage>
        <taxon>Bacteria</taxon>
        <taxon>Pseudomonadati</taxon>
        <taxon>Bacteroidota</taxon>
        <taxon>Cytophagia</taxon>
        <taxon>Cytophagales</taxon>
        <taxon>Roseivirgaceae</taxon>
        <taxon>Roseivirga</taxon>
    </lineage>
</organism>
<evidence type="ECO:0000256" key="5">
    <source>
        <dbReference type="ARBA" id="ARBA00022729"/>
    </source>
</evidence>
<name>A0A150XIK3_ROSEK</name>
<keyword evidence="11" id="KW-0675">Receptor</keyword>
<comment type="subcellular location">
    <subcellularLocation>
        <location evidence="1 8">Cell outer membrane</location>
        <topology evidence="1 8">Multi-pass membrane protein</topology>
    </subcellularLocation>
</comment>
<keyword evidence="2 8" id="KW-0813">Transport</keyword>
<dbReference type="Gene3D" id="2.40.170.20">
    <property type="entry name" value="TonB-dependent receptor, beta-barrel domain"/>
    <property type="match status" value="1"/>
</dbReference>
<dbReference type="GO" id="GO:0015344">
    <property type="term" value="F:siderophore uptake transmembrane transporter activity"/>
    <property type="evidence" value="ECO:0007669"/>
    <property type="project" value="TreeGrafter"/>
</dbReference>
<keyword evidence="5" id="KW-0732">Signal</keyword>
<dbReference type="Gene3D" id="2.170.130.10">
    <property type="entry name" value="TonB-dependent receptor, plug domain"/>
    <property type="match status" value="1"/>
</dbReference>